<dbReference type="InterPro" id="IPR016181">
    <property type="entry name" value="Acyl_CoA_acyltransferase"/>
</dbReference>
<dbReference type="OrthoDB" id="9801669at2"/>
<name>A0A1E3H5M5_9HYPH</name>
<reference evidence="5 6" key="1">
    <citation type="submission" date="2016-07" db="EMBL/GenBank/DDBJ databases">
        <title>Draft Genome Sequence of Methylobrevis pamukkalensis PK2.</title>
        <authorList>
            <person name="Vasilenko O.V."/>
            <person name="Doronina N.V."/>
            <person name="Shmareva M.N."/>
            <person name="Tarlachkov S.V."/>
            <person name="Mustakhimov I."/>
            <person name="Trotsenko Y.A."/>
        </authorList>
    </citation>
    <scope>NUCLEOTIDE SEQUENCE [LARGE SCALE GENOMIC DNA]</scope>
    <source>
        <strain evidence="5 6">PK2</strain>
    </source>
</reference>
<dbReference type="PROSITE" id="PS51186">
    <property type="entry name" value="GNAT"/>
    <property type="match status" value="1"/>
</dbReference>
<dbReference type="InterPro" id="IPR051531">
    <property type="entry name" value="N-acetyltransferase"/>
</dbReference>
<dbReference type="GO" id="GO:0005737">
    <property type="term" value="C:cytoplasm"/>
    <property type="evidence" value="ECO:0007669"/>
    <property type="project" value="TreeGrafter"/>
</dbReference>
<keyword evidence="6" id="KW-1185">Reference proteome</keyword>
<dbReference type="EMBL" id="MCRJ01000017">
    <property type="protein sequence ID" value="ODN71638.1"/>
    <property type="molecule type" value="Genomic_DNA"/>
</dbReference>
<dbReference type="RefSeq" id="WP_069306078.1">
    <property type="nucleotide sequence ID" value="NZ_MCRJ01000017.1"/>
</dbReference>
<dbReference type="Gene3D" id="3.40.630.30">
    <property type="match status" value="1"/>
</dbReference>
<dbReference type="PATRIC" id="fig|1439726.3.peg.1102"/>
<evidence type="ECO:0000313" key="5">
    <source>
        <dbReference type="EMBL" id="ODN71638.1"/>
    </source>
</evidence>
<dbReference type="SUPFAM" id="SSF55729">
    <property type="entry name" value="Acyl-CoA N-acyltransferases (Nat)"/>
    <property type="match status" value="1"/>
</dbReference>
<evidence type="ECO:0000256" key="2">
    <source>
        <dbReference type="ARBA" id="ARBA00023315"/>
    </source>
</evidence>
<dbReference type="AlphaFoldDB" id="A0A1E3H5M5"/>
<dbReference type="Pfam" id="PF13302">
    <property type="entry name" value="Acetyltransf_3"/>
    <property type="match status" value="1"/>
</dbReference>
<comment type="caution">
    <text evidence="5">The sequence shown here is derived from an EMBL/GenBank/DDBJ whole genome shotgun (WGS) entry which is preliminary data.</text>
</comment>
<dbReference type="InterPro" id="IPR000182">
    <property type="entry name" value="GNAT_dom"/>
</dbReference>
<comment type="similarity">
    <text evidence="3">Belongs to the acetyltransferase family. RimJ subfamily.</text>
</comment>
<evidence type="ECO:0000256" key="3">
    <source>
        <dbReference type="ARBA" id="ARBA00038502"/>
    </source>
</evidence>
<keyword evidence="2 5" id="KW-0012">Acyltransferase</keyword>
<accession>A0A1E3H5M5</accession>
<gene>
    <name evidence="5" type="primary">ydaF_2</name>
    <name evidence="5" type="ORF">A6302_01059</name>
</gene>
<proteinExistence type="inferred from homology"/>
<evidence type="ECO:0000256" key="1">
    <source>
        <dbReference type="ARBA" id="ARBA00022679"/>
    </source>
</evidence>
<dbReference type="GO" id="GO:0008999">
    <property type="term" value="F:protein-N-terminal-alanine acetyltransferase activity"/>
    <property type="evidence" value="ECO:0007669"/>
    <property type="project" value="TreeGrafter"/>
</dbReference>
<evidence type="ECO:0000313" key="6">
    <source>
        <dbReference type="Proteomes" id="UP000094622"/>
    </source>
</evidence>
<keyword evidence="1 5" id="KW-0808">Transferase</keyword>
<organism evidence="5 6">
    <name type="scientific">Methylobrevis pamukkalensis</name>
    <dbReference type="NCBI Taxonomy" id="1439726"/>
    <lineage>
        <taxon>Bacteria</taxon>
        <taxon>Pseudomonadati</taxon>
        <taxon>Pseudomonadota</taxon>
        <taxon>Alphaproteobacteria</taxon>
        <taxon>Hyphomicrobiales</taxon>
        <taxon>Pleomorphomonadaceae</taxon>
        <taxon>Methylobrevis</taxon>
    </lineage>
</organism>
<feature type="domain" description="N-acetyltransferase" evidence="4">
    <location>
        <begin position="34"/>
        <end position="190"/>
    </location>
</feature>
<protein>
    <submittedName>
        <fullName evidence="5">Putative ribosomal N-acetyltransferase YdaF</fullName>
        <ecNumber evidence="5">2.3.1.-</ecNumber>
    </submittedName>
</protein>
<dbReference type="EC" id="2.3.1.-" evidence="5"/>
<evidence type="ECO:0000259" key="4">
    <source>
        <dbReference type="PROSITE" id="PS51186"/>
    </source>
</evidence>
<dbReference type="Proteomes" id="UP000094622">
    <property type="component" value="Unassembled WGS sequence"/>
</dbReference>
<sequence>MTLLRVVAGDVNPVLTTRRTYLRVPTMADHPAWAGLREASRSFLEPWEPRWPHDDLTRASFKRRIKRYQREIREDSSYPFFLFRSVDGLLLGGATLSHVRRGVSMSCSLGYWMGEAHAGQGYMAEAAARLLAFAFRDLRLHRVEAASMPHNERSVRLLEKAGFIREGFARGYLLIDGKWRDHVLYAVNAEDWQAGLADGDAARISPGI</sequence>
<dbReference type="PANTHER" id="PTHR43792">
    <property type="entry name" value="GNAT FAMILY, PUTATIVE (AFU_ORTHOLOGUE AFUA_3G00765)-RELATED-RELATED"/>
    <property type="match status" value="1"/>
</dbReference>
<dbReference type="PANTHER" id="PTHR43792:SF8">
    <property type="entry name" value="[RIBOSOMAL PROTEIN US5]-ALANINE N-ACETYLTRANSFERASE"/>
    <property type="match status" value="1"/>
</dbReference>